<dbReference type="SUPFAM" id="SSF53335">
    <property type="entry name" value="S-adenosyl-L-methionine-dependent methyltransferases"/>
    <property type="match status" value="1"/>
</dbReference>
<reference evidence="6" key="1">
    <citation type="journal article" date="2019" name="Int. J. Syst. Evol. Microbiol.">
        <title>The Global Catalogue of Microorganisms (GCM) 10K type strain sequencing project: providing services to taxonomists for standard genome sequencing and annotation.</title>
        <authorList>
            <consortium name="The Broad Institute Genomics Platform"/>
            <consortium name="The Broad Institute Genome Sequencing Center for Infectious Disease"/>
            <person name="Wu L."/>
            <person name="Ma J."/>
        </authorList>
    </citation>
    <scope>NUCLEOTIDE SEQUENCE [LARGE SCALE GENOMIC DNA]</scope>
    <source>
        <strain evidence="6">CCUG 56608</strain>
    </source>
</reference>
<dbReference type="InterPro" id="IPR013216">
    <property type="entry name" value="Methyltransf_11"/>
</dbReference>
<organism evidence="5 6">
    <name type="scientific">Oceanobacillus locisalsi</name>
    <dbReference type="NCBI Taxonomy" id="546107"/>
    <lineage>
        <taxon>Bacteria</taxon>
        <taxon>Bacillati</taxon>
        <taxon>Bacillota</taxon>
        <taxon>Bacilli</taxon>
        <taxon>Bacillales</taxon>
        <taxon>Bacillaceae</taxon>
        <taxon>Oceanobacillus</taxon>
    </lineage>
</organism>
<keyword evidence="2" id="KW-0808">Transferase</keyword>
<evidence type="ECO:0000256" key="1">
    <source>
        <dbReference type="ARBA" id="ARBA00022603"/>
    </source>
</evidence>
<name>A0ABW3NDY3_9BACI</name>
<proteinExistence type="predicted"/>
<evidence type="ECO:0000256" key="2">
    <source>
        <dbReference type="ARBA" id="ARBA00022679"/>
    </source>
</evidence>
<sequence length="246" mass="28386">MKQNKYDEHPFFEAYADMDRSKKGLEGAGEWHILKNMLPDFQGKHVLDLGCGFGWHCRYAREQGAASVTGTDISERMLASAEELTDDSGILYVQQAMEDMDFPKASFDIVISSLAFHYIESLSDIFENIHRVLRPGGSLVFSAEHPIFTSKKEQDWIYDHTGEPVYWPVDNYQVEGVREASFLDETVIKYHRPVSVFINEVIRAGFDILRVEESVPSEEMLQKVPEMKHEWRRPMFLMIAAEKKEV</sequence>
<dbReference type="PANTHER" id="PTHR43464">
    <property type="entry name" value="METHYLTRANSFERASE"/>
    <property type="match status" value="1"/>
</dbReference>
<dbReference type="Pfam" id="PF08241">
    <property type="entry name" value="Methyltransf_11"/>
    <property type="match status" value="1"/>
</dbReference>
<dbReference type="InterPro" id="IPR029063">
    <property type="entry name" value="SAM-dependent_MTases_sf"/>
</dbReference>
<dbReference type="EMBL" id="JBHTKK010000002">
    <property type="protein sequence ID" value="MFD1064994.1"/>
    <property type="molecule type" value="Genomic_DNA"/>
</dbReference>
<keyword evidence="3" id="KW-0949">S-adenosyl-L-methionine</keyword>
<evidence type="ECO:0000256" key="3">
    <source>
        <dbReference type="ARBA" id="ARBA00022691"/>
    </source>
</evidence>
<dbReference type="PANTHER" id="PTHR43464:SF19">
    <property type="entry name" value="UBIQUINONE BIOSYNTHESIS O-METHYLTRANSFERASE, MITOCHONDRIAL"/>
    <property type="match status" value="1"/>
</dbReference>
<evidence type="ECO:0000259" key="4">
    <source>
        <dbReference type="Pfam" id="PF08241"/>
    </source>
</evidence>
<keyword evidence="1 5" id="KW-0489">Methyltransferase</keyword>
<dbReference type="Proteomes" id="UP001597041">
    <property type="component" value="Unassembled WGS sequence"/>
</dbReference>
<dbReference type="RefSeq" id="WP_379590524.1">
    <property type="nucleotide sequence ID" value="NZ_JBHTKK010000002.1"/>
</dbReference>
<dbReference type="GO" id="GO:0032259">
    <property type="term" value="P:methylation"/>
    <property type="evidence" value="ECO:0007669"/>
    <property type="project" value="UniProtKB-KW"/>
</dbReference>
<dbReference type="Gene3D" id="3.40.50.150">
    <property type="entry name" value="Vaccinia Virus protein VP39"/>
    <property type="match status" value="1"/>
</dbReference>
<accession>A0ABW3NDY3</accession>
<dbReference type="GO" id="GO:0008168">
    <property type="term" value="F:methyltransferase activity"/>
    <property type="evidence" value="ECO:0007669"/>
    <property type="project" value="UniProtKB-KW"/>
</dbReference>
<evidence type="ECO:0000313" key="6">
    <source>
        <dbReference type="Proteomes" id="UP001597041"/>
    </source>
</evidence>
<evidence type="ECO:0000313" key="5">
    <source>
        <dbReference type="EMBL" id="MFD1064994.1"/>
    </source>
</evidence>
<gene>
    <name evidence="5" type="ORF">ACFQ19_03050</name>
</gene>
<dbReference type="CDD" id="cd02440">
    <property type="entry name" value="AdoMet_MTases"/>
    <property type="match status" value="1"/>
</dbReference>
<protein>
    <submittedName>
        <fullName evidence="5">Methyltransferase domain-containing protein</fullName>
    </submittedName>
</protein>
<keyword evidence="6" id="KW-1185">Reference proteome</keyword>
<feature type="domain" description="Methyltransferase type 11" evidence="4">
    <location>
        <begin position="47"/>
        <end position="141"/>
    </location>
</feature>
<comment type="caution">
    <text evidence="5">The sequence shown here is derived from an EMBL/GenBank/DDBJ whole genome shotgun (WGS) entry which is preliminary data.</text>
</comment>